<dbReference type="AlphaFoldDB" id="A0A9W6RBA6"/>
<keyword evidence="4" id="KW-0808">Transferase</keyword>
<evidence type="ECO:0000313" key="13">
    <source>
        <dbReference type="Proteomes" id="UP001165136"/>
    </source>
</evidence>
<dbReference type="GO" id="GO:0016020">
    <property type="term" value="C:membrane"/>
    <property type="evidence" value="ECO:0007669"/>
    <property type="project" value="InterPro"/>
</dbReference>
<keyword evidence="5" id="KW-0547">Nucleotide-binding</keyword>
<dbReference type="EC" id="2.7.13.3" evidence="2"/>
<evidence type="ECO:0000256" key="6">
    <source>
        <dbReference type="ARBA" id="ARBA00022777"/>
    </source>
</evidence>
<keyword evidence="9" id="KW-0472">Membrane</keyword>
<dbReference type="Gene3D" id="3.30.565.10">
    <property type="entry name" value="Histidine kinase-like ATPase, C-terminal domain"/>
    <property type="match status" value="1"/>
</dbReference>
<dbReference type="InterPro" id="IPR055558">
    <property type="entry name" value="DUF7134"/>
</dbReference>
<dbReference type="GO" id="GO:0005524">
    <property type="term" value="F:ATP binding"/>
    <property type="evidence" value="ECO:0007669"/>
    <property type="project" value="UniProtKB-KW"/>
</dbReference>
<dbReference type="InterPro" id="IPR050482">
    <property type="entry name" value="Sensor_HK_TwoCompSys"/>
</dbReference>
<feature type="transmembrane region" description="Helical" evidence="9">
    <location>
        <begin position="12"/>
        <end position="34"/>
    </location>
</feature>
<dbReference type="PANTHER" id="PTHR24421:SF10">
    <property type="entry name" value="NITRATE_NITRITE SENSOR PROTEIN NARQ"/>
    <property type="match status" value="1"/>
</dbReference>
<keyword evidence="7" id="KW-0067">ATP-binding</keyword>
<comment type="caution">
    <text evidence="12">The sequence shown here is derived from an EMBL/GenBank/DDBJ whole genome shotgun (WGS) entry which is preliminary data.</text>
</comment>
<feature type="transmembrane region" description="Helical" evidence="9">
    <location>
        <begin position="137"/>
        <end position="158"/>
    </location>
</feature>
<evidence type="ECO:0000256" key="8">
    <source>
        <dbReference type="ARBA" id="ARBA00023012"/>
    </source>
</evidence>
<keyword evidence="9" id="KW-0812">Transmembrane</keyword>
<gene>
    <name evidence="12" type="ORF">Atai01_82140</name>
</gene>
<dbReference type="GO" id="GO:0046983">
    <property type="term" value="F:protein dimerization activity"/>
    <property type="evidence" value="ECO:0007669"/>
    <property type="project" value="InterPro"/>
</dbReference>
<dbReference type="CDD" id="cd16917">
    <property type="entry name" value="HATPase_UhpB-NarQ-NarX-like"/>
    <property type="match status" value="1"/>
</dbReference>
<evidence type="ECO:0000256" key="7">
    <source>
        <dbReference type="ARBA" id="ARBA00022840"/>
    </source>
</evidence>
<evidence type="ECO:0000256" key="2">
    <source>
        <dbReference type="ARBA" id="ARBA00012438"/>
    </source>
</evidence>
<feature type="domain" description="Signal transduction histidine kinase subgroup 3 dimerisation and phosphoacceptor" evidence="10">
    <location>
        <begin position="180"/>
        <end position="243"/>
    </location>
</feature>
<dbReference type="InterPro" id="IPR036890">
    <property type="entry name" value="HATPase_C_sf"/>
</dbReference>
<protein>
    <recommendedName>
        <fullName evidence="2">histidine kinase</fullName>
        <ecNumber evidence="2">2.7.13.3</ecNumber>
    </recommendedName>
</protein>
<evidence type="ECO:0000256" key="5">
    <source>
        <dbReference type="ARBA" id="ARBA00022741"/>
    </source>
</evidence>
<feature type="transmembrane region" description="Helical" evidence="9">
    <location>
        <begin position="69"/>
        <end position="101"/>
    </location>
</feature>
<evidence type="ECO:0000313" key="12">
    <source>
        <dbReference type="EMBL" id="GLY71595.1"/>
    </source>
</evidence>
<dbReference type="PANTHER" id="PTHR24421">
    <property type="entry name" value="NITRATE/NITRITE SENSOR PROTEIN NARX-RELATED"/>
    <property type="match status" value="1"/>
</dbReference>
<keyword evidence="9" id="KW-1133">Transmembrane helix</keyword>
<dbReference type="InterPro" id="IPR011712">
    <property type="entry name" value="Sig_transdc_His_kin_sub3_dim/P"/>
</dbReference>
<dbReference type="SUPFAM" id="SSF55874">
    <property type="entry name" value="ATPase domain of HSP90 chaperone/DNA topoisomerase II/histidine kinase"/>
    <property type="match status" value="1"/>
</dbReference>
<sequence length="382" mass="40392">MSTRPARWFTRLAADPVLALVFTVFSFLPFTALLGTTLGDLPKRPVDVFAVVLTLGMTLPLAVRRRWPAGSFAVVAVCFAVHESVAYPATAGTLGLLIALYSVGALQDGYRRTVAIASTVGYAVFCVVLYLRHSPNGLADFVLFYAAALAGVTIGMLVRTRRAEEVARRRLEAETAKAAERSRIARELHDVVTHHVTAMVVQSSATKYLTGSPQQVAESLDTIGDTGRRALKELRSLLSVLEATGDQPSAGKSPALDDVADLVAVIRNGGQPVELVEEGERTALPKAAGLAGYRVVQEALTNAVKYAGGHRTVVRIGYRADEVDIEVASEGAAATPDWSLSGGRGLSGLRERVQEVGGKLSAGAAADGVFRVRASIPTGSRA</sequence>
<evidence type="ECO:0000259" key="10">
    <source>
        <dbReference type="Pfam" id="PF07730"/>
    </source>
</evidence>
<dbReference type="Pfam" id="PF23539">
    <property type="entry name" value="DUF7134"/>
    <property type="match status" value="1"/>
</dbReference>
<accession>A0A9W6RBA6</accession>
<keyword evidence="3" id="KW-0597">Phosphoprotein</keyword>
<evidence type="ECO:0000259" key="11">
    <source>
        <dbReference type="Pfam" id="PF23539"/>
    </source>
</evidence>
<comment type="catalytic activity">
    <reaction evidence="1">
        <text>ATP + protein L-histidine = ADP + protein N-phospho-L-histidine.</text>
        <dbReference type="EC" id="2.7.13.3"/>
    </reaction>
</comment>
<dbReference type="Gene3D" id="1.20.5.1930">
    <property type="match status" value="1"/>
</dbReference>
<reference evidence="12" key="1">
    <citation type="submission" date="2023-03" db="EMBL/GenBank/DDBJ databases">
        <title>Amycolatopsis taiwanensis NBRC 103393.</title>
        <authorList>
            <person name="Ichikawa N."/>
            <person name="Sato H."/>
            <person name="Tonouchi N."/>
        </authorList>
    </citation>
    <scope>NUCLEOTIDE SEQUENCE</scope>
    <source>
        <strain evidence="12">NBRC 103393</strain>
    </source>
</reference>
<evidence type="ECO:0000256" key="4">
    <source>
        <dbReference type="ARBA" id="ARBA00022679"/>
    </source>
</evidence>
<feature type="transmembrane region" description="Helical" evidence="9">
    <location>
        <begin position="113"/>
        <end position="131"/>
    </location>
</feature>
<feature type="domain" description="DUF7134" evidence="11">
    <location>
        <begin position="12"/>
        <end position="162"/>
    </location>
</feature>
<keyword evidence="13" id="KW-1185">Reference proteome</keyword>
<dbReference type="Pfam" id="PF07730">
    <property type="entry name" value="HisKA_3"/>
    <property type="match status" value="1"/>
</dbReference>
<evidence type="ECO:0000256" key="1">
    <source>
        <dbReference type="ARBA" id="ARBA00000085"/>
    </source>
</evidence>
<keyword evidence="8" id="KW-0902">Two-component regulatory system</keyword>
<dbReference type="RefSeq" id="WP_052371702.1">
    <property type="nucleotide sequence ID" value="NZ_BSTI01000041.1"/>
</dbReference>
<proteinExistence type="predicted"/>
<name>A0A9W6RBA6_9PSEU</name>
<evidence type="ECO:0000256" key="9">
    <source>
        <dbReference type="SAM" id="Phobius"/>
    </source>
</evidence>
<keyword evidence="6 12" id="KW-0418">Kinase</keyword>
<dbReference type="Proteomes" id="UP001165136">
    <property type="component" value="Unassembled WGS sequence"/>
</dbReference>
<dbReference type="EMBL" id="BSTI01000041">
    <property type="protein sequence ID" value="GLY71595.1"/>
    <property type="molecule type" value="Genomic_DNA"/>
</dbReference>
<organism evidence="12 13">
    <name type="scientific">Amycolatopsis taiwanensis</name>
    <dbReference type="NCBI Taxonomy" id="342230"/>
    <lineage>
        <taxon>Bacteria</taxon>
        <taxon>Bacillati</taxon>
        <taxon>Actinomycetota</taxon>
        <taxon>Actinomycetes</taxon>
        <taxon>Pseudonocardiales</taxon>
        <taxon>Pseudonocardiaceae</taxon>
        <taxon>Amycolatopsis</taxon>
    </lineage>
</organism>
<evidence type="ECO:0000256" key="3">
    <source>
        <dbReference type="ARBA" id="ARBA00022553"/>
    </source>
</evidence>
<dbReference type="GO" id="GO:0000155">
    <property type="term" value="F:phosphorelay sensor kinase activity"/>
    <property type="evidence" value="ECO:0007669"/>
    <property type="project" value="InterPro"/>
</dbReference>